<dbReference type="Proteomes" id="UP000286510">
    <property type="component" value="Unassembled WGS sequence"/>
</dbReference>
<gene>
    <name evidence="3" type="ORF">DYB26_012175</name>
</gene>
<protein>
    <recommendedName>
        <fullName evidence="2">RING-type domain-containing protein</fullName>
    </recommendedName>
</protein>
<dbReference type="VEuPathDB" id="FungiDB:H257_09748"/>
<keyword evidence="1" id="KW-0863">Zinc-finger</keyword>
<dbReference type="PROSITE" id="PS50089">
    <property type="entry name" value="ZF_RING_2"/>
    <property type="match status" value="1"/>
</dbReference>
<dbReference type="InterPro" id="IPR001841">
    <property type="entry name" value="Znf_RING"/>
</dbReference>
<dbReference type="AlphaFoldDB" id="A0A3R7ARV7"/>
<dbReference type="EMBL" id="QUTF01009704">
    <property type="protein sequence ID" value="RHZ34439.1"/>
    <property type="molecule type" value="Genomic_DNA"/>
</dbReference>
<accession>A0A3R7ARV7</accession>
<dbReference type="GO" id="GO:0008270">
    <property type="term" value="F:zinc ion binding"/>
    <property type="evidence" value="ECO:0007669"/>
    <property type="project" value="UniProtKB-KW"/>
</dbReference>
<dbReference type="Pfam" id="PF13923">
    <property type="entry name" value="zf-C3HC4_2"/>
    <property type="match status" value="1"/>
</dbReference>
<dbReference type="SUPFAM" id="SSF57850">
    <property type="entry name" value="RING/U-box"/>
    <property type="match status" value="1"/>
</dbReference>
<evidence type="ECO:0000313" key="4">
    <source>
        <dbReference type="Proteomes" id="UP000286510"/>
    </source>
</evidence>
<keyword evidence="1" id="KW-0479">Metal-binding</keyword>
<comment type="caution">
    <text evidence="3">The sequence shown here is derived from an EMBL/GenBank/DDBJ whole genome shotgun (WGS) entry which is preliminary data.</text>
</comment>
<organism evidence="3 4">
    <name type="scientific">Aphanomyces astaci</name>
    <name type="common">Crayfish plague agent</name>
    <dbReference type="NCBI Taxonomy" id="112090"/>
    <lineage>
        <taxon>Eukaryota</taxon>
        <taxon>Sar</taxon>
        <taxon>Stramenopiles</taxon>
        <taxon>Oomycota</taxon>
        <taxon>Saprolegniomycetes</taxon>
        <taxon>Saprolegniales</taxon>
        <taxon>Verrucalvaceae</taxon>
        <taxon>Aphanomyces</taxon>
    </lineage>
</organism>
<evidence type="ECO:0000259" key="2">
    <source>
        <dbReference type="PROSITE" id="PS50089"/>
    </source>
</evidence>
<dbReference type="VEuPathDB" id="FungiDB:H257_09747"/>
<evidence type="ECO:0000256" key="1">
    <source>
        <dbReference type="PROSITE-ProRule" id="PRU00175"/>
    </source>
</evidence>
<name>A0A3R7ARV7_APHAT</name>
<dbReference type="Gene3D" id="3.30.40.10">
    <property type="entry name" value="Zinc/RING finger domain, C3HC4 (zinc finger)"/>
    <property type="match status" value="1"/>
</dbReference>
<reference evidence="3 4" key="1">
    <citation type="submission" date="2018-08" db="EMBL/GenBank/DDBJ databases">
        <title>Aphanomyces genome sequencing and annotation.</title>
        <authorList>
            <person name="Minardi D."/>
            <person name="Oidtmann B."/>
            <person name="Van Der Giezen M."/>
            <person name="Studholme D.J."/>
        </authorList>
    </citation>
    <scope>NUCLEOTIDE SEQUENCE [LARGE SCALE GENOMIC DNA]</scope>
    <source>
        <strain evidence="3 4">FDL457</strain>
    </source>
</reference>
<dbReference type="InterPro" id="IPR013083">
    <property type="entry name" value="Znf_RING/FYVE/PHD"/>
</dbReference>
<sequence length="454" mass="50719">MLFSTTNAPTLRIGRWYSHVIIKVTRHQSSKHVVVNGRSKSSLYTITVRHPTSHAVIATLHKSDFDFEQLRDRCKAALRHGHKCNALCPWYYVDMTEHVPKRRLFTSPCSRYAVSLHVKIYQDLFDHTLAFLQCPDTQACPIAAQAIPQLFFEYLFGQEILFDLFLEGATSPPSSASFSDTTSDEAYALSSYCGRSSLFPGRRWFEHVSIRVSNAPSKGTISCGRHKSAFYTVTITHKATGATTTVLKSDFDFETLRDDTKRVLERGHVCQAACPWYYVDVSEHVPKRRLLAVLETSKRAIAAHIRLYQDLFDHTAAFLQCPESSRCPRADALVPILFFDFLTQNLDGTLDPELLVVPPVADGSPSKIMSRHRSYRSESRHLPSTYCGVYSAVLHASPAAAWVDMPSLSKLPCGHVFHDECIVEALNASLECPSCTANNDAMVAEAMSPPALVV</sequence>
<keyword evidence="1" id="KW-0862">Zinc</keyword>
<evidence type="ECO:0000313" key="3">
    <source>
        <dbReference type="EMBL" id="RHZ34439.1"/>
    </source>
</evidence>
<feature type="domain" description="RING-type" evidence="2">
    <location>
        <begin position="387"/>
        <end position="436"/>
    </location>
</feature>
<proteinExistence type="predicted"/>